<evidence type="ECO:0000313" key="2">
    <source>
        <dbReference type="EMBL" id="TCS66120.1"/>
    </source>
</evidence>
<keyword evidence="4" id="KW-1185">Reference proteome</keyword>
<dbReference type="RefSeq" id="WP_116442397.1">
    <property type="nucleotide sequence ID" value="NZ_BHEO01000008.1"/>
</dbReference>
<sequence>MYDGNEKLTFKNKELDGSILDFWSWAYSDLIQNMNRGAFAEFIVLKAMSSQCKEDSPRLNCRISMDAYDLLSPEGIRVEVKSSAYIQSWTGNRPAKISFRVAPAKAVDGRGNYSSASKYCRHSDIYVFCVWTAKSKSQNILDLSLWDFYVIATKTLDEKIPNQKTITFNSLLSLRPQKVDYFGIYEAIRTEAMKI</sequence>
<organism evidence="2 3">
    <name type="scientific">Faecalimonas umbilicata</name>
    <dbReference type="NCBI Taxonomy" id="1912855"/>
    <lineage>
        <taxon>Bacteria</taxon>
        <taxon>Bacillati</taxon>
        <taxon>Bacillota</taxon>
        <taxon>Clostridia</taxon>
        <taxon>Lachnospirales</taxon>
        <taxon>Lachnospiraceae</taxon>
        <taxon>Faecalimonas</taxon>
    </lineage>
</organism>
<dbReference type="Proteomes" id="UP000702954">
    <property type="component" value="Unassembled WGS sequence"/>
</dbReference>
<accession>A0A4R3JIT0</accession>
<reference evidence="1 4" key="1">
    <citation type="journal article" date="2018" name="Int. J. Syst. Evol. Microbiol.">
        <title>Draft Genome Sequence of Faecalimonas umbilicata JCM 30896T, an Acetate-Producing Bacterium Isolated from Human Feces.</title>
        <authorList>
            <person name="Sakamoto M."/>
            <person name="Ikeyama N."/>
            <person name="Yuki M."/>
            <person name="Ohkuma M."/>
        </authorList>
    </citation>
    <scope>NUCLEOTIDE SEQUENCE [LARGE SCALE GENOMIC DNA]</scope>
    <source>
        <strain evidence="1 4">EGH7</strain>
    </source>
</reference>
<comment type="caution">
    <text evidence="2">The sequence shown here is derived from an EMBL/GenBank/DDBJ whole genome shotgun (WGS) entry which is preliminary data.</text>
</comment>
<evidence type="ECO:0000313" key="4">
    <source>
        <dbReference type="Proteomes" id="UP000702954"/>
    </source>
</evidence>
<name>A0A4R3JIT0_9FIRM</name>
<reference evidence="2 3" key="2">
    <citation type="submission" date="2019-03" db="EMBL/GenBank/DDBJ databases">
        <title>Genomic Encyclopedia of Type Strains, Phase IV (KMG-IV): sequencing the most valuable type-strain genomes for metagenomic binning, comparative biology and taxonomic classification.</title>
        <authorList>
            <person name="Goeker M."/>
        </authorList>
    </citation>
    <scope>NUCLEOTIDE SEQUENCE [LARGE SCALE GENOMIC DNA]</scope>
    <source>
        <strain evidence="2 3">DSM 103426</strain>
    </source>
</reference>
<dbReference type="EMBL" id="SLZV01000019">
    <property type="protein sequence ID" value="TCS66120.1"/>
    <property type="molecule type" value="Genomic_DNA"/>
</dbReference>
<evidence type="ECO:0000313" key="1">
    <source>
        <dbReference type="EMBL" id="GBU06563.1"/>
    </source>
</evidence>
<dbReference type="EMBL" id="BHEO01000008">
    <property type="protein sequence ID" value="GBU06563.1"/>
    <property type="molecule type" value="Genomic_DNA"/>
</dbReference>
<dbReference type="Proteomes" id="UP000294613">
    <property type="component" value="Unassembled WGS sequence"/>
</dbReference>
<gene>
    <name evidence="2" type="ORF">EDD74_11918</name>
    <name evidence="1" type="ORF">FAEUMB_31040</name>
</gene>
<dbReference type="AlphaFoldDB" id="A0A4R3JIT0"/>
<proteinExistence type="predicted"/>
<protein>
    <submittedName>
        <fullName evidence="2">Uncharacterized protein</fullName>
    </submittedName>
</protein>
<evidence type="ECO:0000313" key="3">
    <source>
        <dbReference type="Proteomes" id="UP000294613"/>
    </source>
</evidence>